<name>A0ABQ9XWL7_9EUKA</name>
<evidence type="ECO:0000256" key="7">
    <source>
        <dbReference type="SAM" id="MobiDB-lite"/>
    </source>
</evidence>
<comment type="subcellular location">
    <subcellularLocation>
        <location evidence="1">Golgi apparatus</location>
        <location evidence="1">trans-Golgi network</location>
    </subcellularLocation>
</comment>
<feature type="region of interest" description="Disordered" evidence="7">
    <location>
        <begin position="1187"/>
        <end position="1212"/>
    </location>
</feature>
<sequence length="1388" mass="154595">MEEESSGKYSFVNVPEIFFNPSFSIEDPLIFQSVLDLSPSKSIRHTSILTEKLLNYIDEIEVVFVKSIQGNQQQYLEALTSLTDLETHILTAFHSVVEFRRSLRAIDEQFVSSKTQIVKLSRRKQNLLQVQDIFERMENVQSLLPLLTTAVQNQHYVRAINLSEEIDSDLATLPSLDRFTNVISTEKSSLLKGLRSQLISRLLPALVPKSVPGKHSLPTVTIPPFFFSHPSFIQYLSQGTHTIELKVGDLEMNEHLRRFFEDDEIFTAGLKHNGEETLSATLTLLACVGMVGTPSNTSQAEQDISPDPHITVIPYSLLHNVSLATIHPLCISAFRLCSPADLVPFGSELSNRMFDETLNVVVGICGSDVKQTIMEEKKKEEGRRKGLSQTNNDIGKSSLSKTSSDTPTKARNHLPDTIVETEPPNVATDRVASPTKQTTEPEESEKTENHGTKGKNKEETKESKQKTGSKQKEDKTKETDNPFNNVKGFFSRMGTILTKSTDQLVPTEKTPEKKERKKGAETEKGDAASALSSSDRDIVQDAALTEQSPEALPPVEEKAPDPPNVFSKVQGSVSLSALPPKPPRNRSTSPSQSITPVPTLHTPSPFDMIVSSTTQHKRTESTHHSSTSQSSTAFSPSTSLFSHPTLTQSLSSMPSRTFTSVLSHTAALLSNRLTITLFIIQTMRVAGEEEIWRQALKIKSRNWAKRAVNRSELDRGNASPMLITSSPDPAEFVVQLNRVMMMEMEMVRVLHTTAAHASFLVSHLISQRKPYFASFFVSLSSSSEQAETVQPSTLTFAGCASNGDKQALDKYIADEMEREMNNIREVVVVCEKWRRRADNLKETLSENEGNEGIRADIKRVHAKIDCLSTQKFSPTIEKRIRSCLSFVTTTLDEYRDDQSDSRPPIKNSSFPILSPSLFNPFTHTHLPATTTPTSNLIASVATLIHTFVLSFSTFSLSFLKSSIDTDTWIAEESVSKMAQQWANRLQQKDTTDQQSKEDLEAAEEDVEAWFLADTDGDDPKTAKPDDEIHIAHRVIFTSTESKRDIQAMTLAVDGRLFRVFHWMETMIMLVAQAIDLSGHLERFFKQFFSSPLPNIPPQPSSSFYSSSPSSLVFSLFLSISSAASLIKEANSQSFSQISMAGLSKTRQIRLSTKHVATTHQAVTIMKTLHGALKQKWDGIKETLQEVRQTRGMHQTHGTKSKKEMKEEEDDKRKMQEIEEQLIDLKKELDFHYEKLEERIVMIGTEAVKSELKHLKLSIPSEDAPTPSEGEISNPPEEFIKGLSKLGDLSRSLSQIVHKSTQKVLMDRTVESVSNLIADVLSSQLRSLSSTSPNTPLPLSFQPLLSTIHSFLPIVAESLSVHTTNASVDDIITNIRGKLPTVDAGTQSE</sequence>
<keyword evidence="3" id="KW-0813">Transport</keyword>
<feature type="compositionally biased region" description="Basic and acidic residues" evidence="7">
    <location>
        <begin position="375"/>
        <end position="384"/>
    </location>
</feature>
<feature type="region of interest" description="Disordered" evidence="7">
    <location>
        <begin position="375"/>
        <end position="639"/>
    </location>
</feature>
<evidence type="ECO:0000256" key="5">
    <source>
        <dbReference type="ARBA" id="ARBA00023034"/>
    </source>
</evidence>
<evidence type="ECO:0000313" key="9">
    <source>
        <dbReference type="EMBL" id="KAK2955871.1"/>
    </source>
</evidence>
<comment type="similarity">
    <text evidence="2">Belongs to the VPS54 family.</text>
</comment>
<evidence type="ECO:0000256" key="6">
    <source>
        <dbReference type="ARBA" id="ARBA00023054"/>
    </source>
</evidence>
<evidence type="ECO:0000259" key="8">
    <source>
        <dbReference type="Pfam" id="PF10475"/>
    </source>
</evidence>
<proteinExistence type="inferred from homology"/>
<feature type="compositionally biased region" description="Low complexity" evidence="7">
    <location>
        <begin position="624"/>
        <end position="639"/>
    </location>
</feature>
<dbReference type="InterPro" id="IPR019515">
    <property type="entry name" value="VPS54_N"/>
</dbReference>
<evidence type="ECO:0000256" key="3">
    <source>
        <dbReference type="ARBA" id="ARBA00022448"/>
    </source>
</evidence>
<dbReference type="Pfam" id="PF10475">
    <property type="entry name" value="Vps54_N"/>
    <property type="match status" value="1"/>
</dbReference>
<evidence type="ECO:0000256" key="1">
    <source>
        <dbReference type="ARBA" id="ARBA00004601"/>
    </source>
</evidence>
<protein>
    <submittedName>
        <fullName evidence="9">Vps54, component of GARP (Golgi-associated retrograde protein) complex</fullName>
    </submittedName>
</protein>
<feature type="compositionally biased region" description="Basic and acidic residues" evidence="7">
    <location>
        <begin position="509"/>
        <end position="526"/>
    </location>
</feature>
<evidence type="ECO:0000256" key="4">
    <source>
        <dbReference type="ARBA" id="ARBA00022927"/>
    </source>
</evidence>
<feature type="compositionally biased region" description="Polar residues" evidence="7">
    <location>
        <begin position="387"/>
        <end position="409"/>
    </location>
</feature>
<dbReference type="PANTHER" id="PTHR12965:SF0">
    <property type="entry name" value="VACUOLAR PROTEIN SORTING-ASSOCIATED PROTEIN 54"/>
    <property type="match status" value="1"/>
</dbReference>
<evidence type="ECO:0000313" key="10">
    <source>
        <dbReference type="Proteomes" id="UP001281761"/>
    </source>
</evidence>
<accession>A0ABQ9XWL7</accession>
<feature type="compositionally biased region" description="Polar residues" evidence="7">
    <location>
        <begin position="585"/>
        <end position="596"/>
    </location>
</feature>
<reference evidence="9 10" key="1">
    <citation type="journal article" date="2022" name="bioRxiv">
        <title>Genomics of Preaxostyla Flagellates Illuminates Evolutionary Transitions and the Path Towards Mitochondrial Loss.</title>
        <authorList>
            <person name="Novak L.V.F."/>
            <person name="Treitli S.C."/>
            <person name="Pyrih J."/>
            <person name="Halakuc P."/>
            <person name="Pipaliya S.V."/>
            <person name="Vacek V."/>
            <person name="Brzon O."/>
            <person name="Soukal P."/>
            <person name="Eme L."/>
            <person name="Dacks J.B."/>
            <person name="Karnkowska A."/>
            <person name="Elias M."/>
            <person name="Hampl V."/>
        </authorList>
    </citation>
    <scope>NUCLEOTIDE SEQUENCE [LARGE SCALE GENOMIC DNA]</scope>
    <source>
        <strain evidence="9">NAU3</strain>
        <tissue evidence="9">Gut</tissue>
    </source>
</reference>
<dbReference type="Proteomes" id="UP001281761">
    <property type="component" value="Unassembled WGS sequence"/>
</dbReference>
<feature type="compositionally biased region" description="Basic and acidic residues" evidence="7">
    <location>
        <begin position="1200"/>
        <end position="1212"/>
    </location>
</feature>
<dbReference type="InterPro" id="IPR039745">
    <property type="entry name" value="Vps54"/>
</dbReference>
<feature type="domain" description="Vacuolar protein sorting-associated protein 54 N-terminal" evidence="8">
    <location>
        <begin position="14"/>
        <end position="171"/>
    </location>
</feature>
<organism evidence="9 10">
    <name type="scientific">Blattamonas nauphoetae</name>
    <dbReference type="NCBI Taxonomy" id="2049346"/>
    <lineage>
        <taxon>Eukaryota</taxon>
        <taxon>Metamonada</taxon>
        <taxon>Preaxostyla</taxon>
        <taxon>Oxymonadida</taxon>
        <taxon>Blattamonas</taxon>
    </lineage>
</organism>
<evidence type="ECO:0000256" key="2">
    <source>
        <dbReference type="ARBA" id="ARBA00009150"/>
    </source>
</evidence>
<keyword evidence="10" id="KW-1185">Reference proteome</keyword>
<comment type="caution">
    <text evidence="9">The sequence shown here is derived from an EMBL/GenBank/DDBJ whole genome shotgun (WGS) entry which is preliminary data.</text>
</comment>
<feature type="compositionally biased region" description="Basic and acidic residues" evidence="7">
    <location>
        <begin position="444"/>
        <end position="480"/>
    </location>
</feature>
<keyword evidence="4" id="KW-0653">Protein transport</keyword>
<gene>
    <name evidence="9" type="ORF">BLNAU_9222</name>
</gene>
<dbReference type="PANTHER" id="PTHR12965">
    <property type="entry name" value="VACUOLAR PROTEIN SORTING 54"/>
    <property type="match status" value="1"/>
</dbReference>
<dbReference type="EMBL" id="JARBJD010000062">
    <property type="protein sequence ID" value="KAK2955871.1"/>
    <property type="molecule type" value="Genomic_DNA"/>
</dbReference>
<keyword evidence="5" id="KW-0333">Golgi apparatus</keyword>
<keyword evidence="6" id="KW-0175">Coiled coil</keyword>